<gene>
    <name evidence="5" type="ORF">ABCQ75_14565</name>
</gene>
<dbReference type="InterPro" id="IPR001789">
    <property type="entry name" value="Sig_transdc_resp-reg_receiver"/>
</dbReference>
<feature type="region of interest" description="Disordered" evidence="2">
    <location>
        <begin position="52"/>
        <end position="72"/>
    </location>
</feature>
<dbReference type="SMART" id="SM00267">
    <property type="entry name" value="GGDEF"/>
    <property type="match status" value="1"/>
</dbReference>
<dbReference type="CDD" id="cd01949">
    <property type="entry name" value="GGDEF"/>
    <property type="match status" value="1"/>
</dbReference>
<name>A0ABU9X2S1_9MICC</name>
<protein>
    <submittedName>
        <fullName evidence="5">Diguanylate cyclase</fullName>
        <ecNumber evidence="5">2.7.7.65</ecNumber>
    </submittedName>
</protein>
<dbReference type="InterPro" id="IPR043128">
    <property type="entry name" value="Rev_trsase/Diguanyl_cyclase"/>
</dbReference>
<dbReference type="RefSeq" id="WP_345886288.1">
    <property type="nucleotide sequence ID" value="NZ_JBDFRB010000017.1"/>
</dbReference>
<sequence>MRVLVADGDPASLRALRSAMESAGHECATARDGDSAWEAFLAQSPQVVLVADDLPPTQDGPDGAPARDSSPGEGYGLALCRRIRAHASSGRAYVLVLASRPDEDELAGLRAGADDCLTKPVDAAAIHSRLMVAHRVTALHAELSRYRSALSDRVRTDPLTALSTRLRLSEDLSVLLDRGQRYGERFAVALCSVDGYEDYRVRTGEAAGDRAVQAVARTLTETVRRSDLVYRFGGAEFAVVLPQQAWAGALAAMERVRRSVQALGIEDSASPDSVLTLSVGISVFSPARPISAEDLVAEADQAHSRARSGGTNSVVLAEPDQKVAANEW</sequence>
<dbReference type="Gene3D" id="3.40.50.2300">
    <property type="match status" value="1"/>
</dbReference>
<dbReference type="PANTHER" id="PTHR45138:SF24">
    <property type="entry name" value="DIGUANYLATE CYCLASE DGCC-RELATED"/>
    <property type="match status" value="1"/>
</dbReference>
<dbReference type="Proteomes" id="UP001422074">
    <property type="component" value="Unassembled WGS sequence"/>
</dbReference>
<dbReference type="PROSITE" id="PS50887">
    <property type="entry name" value="GGDEF"/>
    <property type="match status" value="1"/>
</dbReference>
<evidence type="ECO:0000313" key="6">
    <source>
        <dbReference type="Proteomes" id="UP001422074"/>
    </source>
</evidence>
<dbReference type="EMBL" id="JBDFRB010000017">
    <property type="protein sequence ID" value="MEN2745748.1"/>
    <property type="molecule type" value="Genomic_DNA"/>
</dbReference>
<feature type="domain" description="GGDEF" evidence="4">
    <location>
        <begin position="184"/>
        <end position="319"/>
    </location>
</feature>
<accession>A0ABU9X2S1</accession>
<evidence type="ECO:0000256" key="2">
    <source>
        <dbReference type="SAM" id="MobiDB-lite"/>
    </source>
</evidence>
<evidence type="ECO:0000259" key="4">
    <source>
        <dbReference type="PROSITE" id="PS50887"/>
    </source>
</evidence>
<dbReference type="NCBIfam" id="TIGR00254">
    <property type="entry name" value="GGDEF"/>
    <property type="match status" value="1"/>
</dbReference>
<dbReference type="Gene3D" id="3.30.70.270">
    <property type="match status" value="1"/>
</dbReference>
<proteinExistence type="predicted"/>
<dbReference type="PANTHER" id="PTHR45138">
    <property type="entry name" value="REGULATORY COMPONENTS OF SENSORY TRANSDUCTION SYSTEM"/>
    <property type="match status" value="1"/>
</dbReference>
<dbReference type="GO" id="GO:0052621">
    <property type="term" value="F:diguanylate cyclase activity"/>
    <property type="evidence" value="ECO:0007669"/>
    <property type="project" value="UniProtKB-EC"/>
</dbReference>
<dbReference type="SUPFAM" id="SSF52172">
    <property type="entry name" value="CheY-like"/>
    <property type="match status" value="1"/>
</dbReference>
<keyword evidence="5" id="KW-0548">Nucleotidyltransferase</keyword>
<dbReference type="PROSITE" id="PS50110">
    <property type="entry name" value="RESPONSE_REGULATORY"/>
    <property type="match status" value="1"/>
</dbReference>
<evidence type="ECO:0000256" key="1">
    <source>
        <dbReference type="PROSITE-ProRule" id="PRU00169"/>
    </source>
</evidence>
<dbReference type="EC" id="2.7.7.65" evidence="5"/>
<comment type="caution">
    <text evidence="5">The sequence shown here is derived from an EMBL/GenBank/DDBJ whole genome shotgun (WGS) entry which is preliminary data.</text>
</comment>
<dbReference type="InterPro" id="IPR000160">
    <property type="entry name" value="GGDEF_dom"/>
</dbReference>
<dbReference type="InterPro" id="IPR029787">
    <property type="entry name" value="Nucleotide_cyclase"/>
</dbReference>
<comment type="caution">
    <text evidence="1">Lacks conserved residue(s) required for the propagation of feature annotation.</text>
</comment>
<evidence type="ECO:0000313" key="5">
    <source>
        <dbReference type="EMBL" id="MEN2745748.1"/>
    </source>
</evidence>
<reference evidence="5 6" key="1">
    <citation type="submission" date="2024-05" db="EMBL/GenBank/DDBJ databases">
        <title>Sinomonas sp. nov., isolated from a waste landfill.</title>
        <authorList>
            <person name="Zhao Y."/>
        </authorList>
    </citation>
    <scope>NUCLEOTIDE SEQUENCE [LARGE SCALE GENOMIC DNA]</scope>
    <source>
        <strain evidence="5 6">CCTCC AB2014300</strain>
    </source>
</reference>
<feature type="region of interest" description="Disordered" evidence="2">
    <location>
        <begin position="303"/>
        <end position="328"/>
    </location>
</feature>
<organism evidence="5 6">
    <name type="scientific">Sinomonas halotolerans</name>
    <dbReference type="NCBI Taxonomy" id="1644133"/>
    <lineage>
        <taxon>Bacteria</taxon>
        <taxon>Bacillati</taxon>
        <taxon>Actinomycetota</taxon>
        <taxon>Actinomycetes</taxon>
        <taxon>Micrococcales</taxon>
        <taxon>Micrococcaceae</taxon>
        <taxon>Sinomonas</taxon>
    </lineage>
</organism>
<keyword evidence="6" id="KW-1185">Reference proteome</keyword>
<feature type="domain" description="Response regulatory" evidence="3">
    <location>
        <begin position="2"/>
        <end position="134"/>
    </location>
</feature>
<dbReference type="InterPro" id="IPR050469">
    <property type="entry name" value="Diguanylate_Cyclase"/>
</dbReference>
<dbReference type="Pfam" id="PF00990">
    <property type="entry name" value="GGDEF"/>
    <property type="match status" value="1"/>
</dbReference>
<keyword evidence="5" id="KW-0808">Transferase</keyword>
<dbReference type="InterPro" id="IPR011006">
    <property type="entry name" value="CheY-like_superfamily"/>
</dbReference>
<evidence type="ECO:0000259" key="3">
    <source>
        <dbReference type="PROSITE" id="PS50110"/>
    </source>
</evidence>
<dbReference type="SMART" id="SM00448">
    <property type="entry name" value="REC"/>
    <property type="match status" value="1"/>
</dbReference>
<dbReference type="SUPFAM" id="SSF55073">
    <property type="entry name" value="Nucleotide cyclase"/>
    <property type="match status" value="1"/>
</dbReference>